<organism evidence="2 3">
    <name type="scientific">Nonomuraea monospora</name>
    <dbReference type="NCBI Taxonomy" id="568818"/>
    <lineage>
        <taxon>Bacteria</taxon>
        <taxon>Bacillati</taxon>
        <taxon>Actinomycetota</taxon>
        <taxon>Actinomycetes</taxon>
        <taxon>Streptosporangiales</taxon>
        <taxon>Streptosporangiaceae</taxon>
        <taxon>Nonomuraea</taxon>
    </lineage>
</organism>
<comment type="caution">
    <text evidence="2">The sequence shown here is derived from an EMBL/GenBank/DDBJ whole genome shotgun (WGS) entry which is preliminary data.</text>
</comment>
<keyword evidence="1" id="KW-0732">Signal</keyword>
<evidence type="ECO:0000313" key="3">
    <source>
        <dbReference type="Proteomes" id="UP001499843"/>
    </source>
</evidence>
<gene>
    <name evidence="2" type="ORF">GCM10009850_028720</name>
</gene>
<reference evidence="2 3" key="1">
    <citation type="journal article" date="2019" name="Int. J. Syst. Evol. Microbiol.">
        <title>The Global Catalogue of Microorganisms (GCM) 10K type strain sequencing project: providing services to taxonomists for standard genome sequencing and annotation.</title>
        <authorList>
            <consortium name="The Broad Institute Genomics Platform"/>
            <consortium name="The Broad Institute Genome Sequencing Center for Infectious Disease"/>
            <person name="Wu L."/>
            <person name="Ma J."/>
        </authorList>
    </citation>
    <scope>NUCLEOTIDE SEQUENCE [LARGE SCALE GENOMIC DNA]</scope>
    <source>
        <strain evidence="2 3">JCM 16114</strain>
    </source>
</reference>
<evidence type="ECO:0000313" key="2">
    <source>
        <dbReference type="EMBL" id="GAA2207414.1"/>
    </source>
</evidence>
<feature type="chain" id="PRO_5045866844" description="Secreted protein" evidence="1">
    <location>
        <begin position="41"/>
        <end position="157"/>
    </location>
</feature>
<evidence type="ECO:0008006" key="4">
    <source>
        <dbReference type="Google" id="ProtNLM"/>
    </source>
</evidence>
<sequence>MGHQTGWPLPSNLTRALQRVLMLCVLIISAAAVNAGRADAAVTVHEAWHGSAVRLHMWLNYDPANGERLRAWATVTDTAGGADYSVSIVSVDGQLDADGWGGFWPETDTGNGPFRYCPEVGGIWITYRVEYAWINSAGQITRNSFTEPAGGGLRVCD</sequence>
<protein>
    <recommendedName>
        <fullName evidence="4">Secreted protein</fullName>
    </recommendedName>
</protein>
<dbReference type="RefSeq" id="WP_344474592.1">
    <property type="nucleotide sequence ID" value="NZ_BAAAQX010000006.1"/>
</dbReference>
<proteinExistence type="predicted"/>
<feature type="signal peptide" evidence="1">
    <location>
        <begin position="1"/>
        <end position="40"/>
    </location>
</feature>
<name>A0ABN3CDH0_9ACTN</name>
<dbReference type="Proteomes" id="UP001499843">
    <property type="component" value="Unassembled WGS sequence"/>
</dbReference>
<dbReference type="EMBL" id="BAAAQX010000006">
    <property type="protein sequence ID" value="GAA2207414.1"/>
    <property type="molecule type" value="Genomic_DNA"/>
</dbReference>
<evidence type="ECO:0000256" key="1">
    <source>
        <dbReference type="SAM" id="SignalP"/>
    </source>
</evidence>
<accession>A0ABN3CDH0</accession>
<keyword evidence="3" id="KW-1185">Reference proteome</keyword>